<feature type="compositionally biased region" description="Acidic residues" evidence="1">
    <location>
        <begin position="27"/>
        <end position="38"/>
    </location>
</feature>
<evidence type="ECO:0000313" key="2">
    <source>
        <dbReference type="EMBL" id="CAB4178156.1"/>
    </source>
</evidence>
<dbReference type="EMBL" id="LR796963">
    <property type="protein sequence ID" value="CAB4178156.1"/>
    <property type="molecule type" value="Genomic_DNA"/>
</dbReference>
<reference evidence="2" key="1">
    <citation type="submission" date="2020-05" db="EMBL/GenBank/DDBJ databases">
        <authorList>
            <person name="Chiriac C."/>
            <person name="Salcher M."/>
            <person name="Ghai R."/>
            <person name="Kavagutti S V."/>
        </authorList>
    </citation>
    <scope>NUCLEOTIDE SEQUENCE</scope>
</reference>
<proteinExistence type="predicted"/>
<gene>
    <name evidence="2" type="ORF">UFOVP1016_38</name>
</gene>
<accession>A0A6J5Q722</accession>
<organism evidence="2">
    <name type="scientific">uncultured Caudovirales phage</name>
    <dbReference type="NCBI Taxonomy" id="2100421"/>
    <lineage>
        <taxon>Viruses</taxon>
        <taxon>Duplodnaviria</taxon>
        <taxon>Heunggongvirae</taxon>
        <taxon>Uroviricota</taxon>
        <taxon>Caudoviricetes</taxon>
        <taxon>Peduoviridae</taxon>
        <taxon>Maltschvirus</taxon>
        <taxon>Maltschvirus maltsch</taxon>
    </lineage>
</organism>
<protein>
    <submittedName>
        <fullName evidence="2">Uncharacterized protein</fullName>
    </submittedName>
</protein>
<name>A0A6J5Q722_9CAUD</name>
<evidence type="ECO:0000256" key="1">
    <source>
        <dbReference type="SAM" id="MobiDB-lite"/>
    </source>
</evidence>
<feature type="region of interest" description="Disordered" evidence="1">
    <location>
        <begin position="18"/>
        <end position="38"/>
    </location>
</feature>
<sequence length="38" mass="4694">MHSEDYEEWRWGQILTRRADYNPDDQPPVEELEDDDDQ</sequence>